<sequence length="122" mass="13575">MMFGLCLVLALQIAMSPITPPGSPARELKIDMAFDEAFFDAADRNHDQRLTLAELTAAMEQRIERSFAAHAEANAKVPLDKRSAMAREFSENIFRLLDVDSDRLLTFAEFTKGATRKTPAIS</sequence>
<feature type="domain" description="EF-hand" evidence="1">
    <location>
        <begin position="85"/>
        <end position="120"/>
    </location>
</feature>
<evidence type="ECO:0000313" key="2">
    <source>
        <dbReference type="EMBL" id="MBB3880470.1"/>
    </source>
</evidence>
<evidence type="ECO:0000313" key="3">
    <source>
        <dbReference type="Proteomes" id="UP000538670"/>
    </source>
</evidence>
<organism evidence="2 3">
    <name type="scientific">Sphingomonas pseudosanguinis</name>
    <dbReference type="NCBI Taxonomy" id="413712"/>
    <lineage>
        <taxon>Bacteria</taxon>
        <taxon>Pseudomonadati</taxon>
        <taxon>Pseudomonadota</taxon>
        <taxon>Alphaproteobacteria</taxon>
        <taxon>Sphingomonadales</taxon>
        <taxon>Sphingomonadaceae</taxon>
        <taxon>Sphingomonas</taxon>
    </lineage>
</organism>
<dbReference type="Gene3D" id="1.10.238.10">
    <property type="entry name" value="EF-hand"/>
    <property type="match status" value="1"/>
</dbReference>
<dbReference type="InterPro" id="IPR018247">
    <property type="entry name" value="EF_Hand_1_Ca_BS"/>
</dbReference>
<dbReference type="RefSeq" id="WP_183952519.1">
    <property type="nucleotide sequence ID" value="NZ_JACIDH010000016.1"/>
</dbReference>
<dbReference type="EMBL" id="JACIDH010000016">
    <property type="protein sequence ID" value="MBB3880470.1"/>
    <property type="molecule type" value="Genomic_DNA"/>
</dbReference>
<name>A0A7W6F4J9_9SPHN</name>
<dbReference type="PROSITE" id="PS50222">
    <property type="entry name" value="EF_HAND_2"/>
    <property type="match status" value="2"/>
</dbReference>
<dbReference type="PROSITE" id="PS00018">
    <property type="entry name" value="EF_HAND_1"/>
    <property type="match status" value="2"/>
</dbReference>
<reference evidence="2 3" key="1">
    <citation type="submission" date="2020-08" db="EMBL/GenBank/DDBJ databases">
        <title>Genomic Encyclopedia of Type Strains, Phase IV (KMG-IV): sequencing the most valuable type-strain genomes for metagenomic binning, comparative biology and taxonomic classification.</title>
        <authorList>
            <person name="Goeker M."/>
        </authorList>
    </citation>
    <scope>NUCLEOTIDE SEQUENCE [LARGE SCALE GENOMIC DNA]</scope>
    <source>
        <strain evidence="2 3">DSM 19512</strain>
    </source>
</reference>
<dbReference type="Pfam" id="PF13499">
    <property type="entry name" value="EF-hand_7"/>
    <property type="match status" value="1"/>
</dbReference>
<dbReference type="Proteomes" id="UP000538670">
    <property type="component" value="Unassembled WGS sequence"/>
</dbReference>
<dbReference type="SUPFAM" id="SSF47473">
    <property type="entry name" value="EF-hand"/>
    <property type="match status" value="1"/>
</dbReference>
<dbReference type="GO" id="GO:0005509">
    <property type="term" value="F:calcium ion binding"/>
    <property type="evidence" value="ECO:0007669"/>
    <property type="project" value="InterPro"/>
</dbReference>
<keyword evidence="3" id="KW-1185">Reference proteome</keyword>
<proteinExistence type="predicted"/>
<evidence type="ECO:0000259" key="1">
    <source>
        <dbReference type="PROSITE" id="PS50222"/>
    </source>
</evidence>
<dbReference type="InterPro" id="IPR011992">
    <property type="entry name" value="EF-hand-dom_pair"/>
</dbReference>
<dbReference type="InterPro" id="IPR002048">
    <property type="entry name" value="EF_hand_dom"/>
</dbReference>
<comment type="caution">
    <text evidence="2">The sequence shown here is derived from an EMBL/GenBank/DDBJ whole genome shotgun (WGS) entry which is preliminary data.</text>
</comment>
<accession>A0A7W6F4J9</accession>
<gene>
    <name evidence="2" type="ORF">GGR48_002916</name>
</gene>
<protein>
    <submittedName>
        <fullName evidence="2">Ca2+-binding EF-hand superfamily protein</fullName>
    </submittedName>
</protein>
<dbReference type="AlphaFoldDB" id="A0A7W6F4J9"/>
<feature type="domain" description="EF-hand" evidence="1">
    <location>
        <begin position="30"/>
        <end position="65"/>
    </location>
</feature>